<organism evidence="2 3">
    <name type="scientific">Diploptera punctata</name>
    <name type="common">Pacific beetle cockroach</name>
    <dbReference type="NCBI Taxonomy" id="6984"/>
    <lineage>
        <taxon>Eukaryota</taxon>
        <taxon>Metazoa</taxon>
        <taxon>Ecdysozoa</taxon>
        <taxon>Arthropoda</taxon>
        <taxon>Hexapoda</taxon>
        <taxon>Insecta</taxon>
        <taxon>Pterygota</taxon>
        <taxon>Neoptera</taxon>
        <taxon>Polyneoptera</taxon>
        <taxon>Dictyoptera</taxon>
        <taxon>Blattodea</taxon>
        <taxon>Blaberoidea</taxon>
        <taxon>Blaberidae</taxon>
        <taxon>Diplopterinae</taxon>
        <taxon>Diploptera</taxon>
    </lineage>
</organism>
<feature type="transmembrane region" description="Helical" evidence="1">
    <location>
        <begin position="22"/>
        <end position="43"/>
    </location>
</feature>
<sequence length="103" mass="12561">RQFLPTIVDPWYMKTRRNTDAIFLYSIHFSQLFITTLTMLMSLKYLSDIHFNEGIQLLKNQFIVKFYTYSTVSERQEFIISNKRFNISYIRTTQYSNIWTHLE</sequence>
<keyword evidence="1" id="KW-0472">Membrane</keyword>
<proteinExistence type="predicted"/>
<keyword evidence="1" id="KW-1133">Transmembrane helix</keyword>
<evidence type="ECO:0000256" key="1">
    <source>
        <dbReference type="SAM" id="Phobius"/>
    </source>
</evidence>
<accession>A0AAD8AIR3</accession>
<feature type="non-terminal residue" evidence="2">
    <location>
        <position position="103"/>
    </location>
</feature>
<protein>
    <submittedName>
        <fullName evidence="2">Uncharacterized protein</fullName>
    </submittedName>
</protein>
<dbReference type="Proteomes" id="UP001233999">
    <property type="component" value="Unassembled WGS sequence"/>
</dbReference>
<reference evidence="2" key="1">
    <citation type="journal article" date="2023" name="IScience">
        <title>Live-bearing cockroach genome reveals convergent evolutionary mechanisms linked to viviparity in insects and beyond.</title>
        <authorList>
            <person name="Fouks B."/>
            <person name="Harrison M.C."/>
            <person name="Mikhailova A.A."/>
            <person name="Marchal E."/>
            <person name="English S."/>
            <person name="Carruthers M."/>
            <person name="Jennings E.C."/>
            <person name="Chiamaka E.L."/>
            <person name="Frigard R.A."/>
            <person name="Pippel M."/>
            <person name="Attardo G.M."/>
            <person name="Benoit J.B."/>
            <person name="Bornberg-Bauer E."/>
            <person name="Tobe S.S."/>
        </authorList>
    </citation>
    <scope>NUCLEOTIDE SEQUENCE</scope>
    <source>
        <strain evidence="2">Stay&amp;Tobe</strain>
    </source>
</reference>
<feature type="non-terminal residue" evidence="2">
    <location>
        <position position="1"/>
    </location>
</feature>
<comment type="caution">
    <text evidence="2">The sequence shown here is derived from an EMBL/GenBank/DDBJ whole genome shotgun (WGS) entry which is preliminary data.</text>
</comment>
<evidence type="ECO:0000313" key="3">
    <source>
        <dbReference type="Proteomes" id="UP001233999"/>
    </source>
</evidence>
<dbReference type="AlphaFoldDB" id="A0AAD8AIR3"/>
<evidence type="ECO:0000313" key="2">
    <source>
        <dbReference type="EMBL" id="KAJ9599782.1"/>
    </source>
</evidence>
<keyword evidence="3" id="KW-1185">Reference proteome</keyword>
<name>A0AAD8AIR3_DIPPU</name>
<gene>
    <name evidence="2" type="ORF">L9F63_026369</name>
</gene>
<keyword evidence="1" id="KW-0812">Transmembrane</keyword>
<reference evidence="2" key="2">
    <citation type="submission" date="2023-05" db="EMBL/GenBank/DDBJ databases">
        <authorList>
            <person name="Fouks B."/>
        </authorList>
    </citation>
    <scope>NUCLEOTIDE SEQUENCE</scope>
    <source>
        <strain evidence="2">Stay&amp;Tobe</strain>
        <tissue evidence="2">Testes</tissue>
    </source>
</reference>
<dbReference type="EMBL" id="JASPKZ010000512">
    <property type="protein sequence ID" value="KAJ9599782.1"/>
    <property type="molecule type" value="Genomic_DNA"/>
</dbReference>